<evidence type="ECO:0000313" key="2">
    <source>
        <dbReference type="EMBL" id="CDQ44237.1"/>
    </source>
</evidence>
<proteinExistence type="predicted"/>
<dbReference type="Proteomes" id="UP000028864">
    <property type="component" value="Unassembled WGS sequence"/>
</dbReference>
<reference evidence="2" key="1">
    <citation type="submission" date="2014-05" db="EMBL/GenBank/DDBJ databases">
        <authorList>
            <person name="Urmite Genomes"/>
        </authorList>
    </citation>
    <scope>NUCLEOTIDE SEQUENCE</scope>
    <source>
        <strain evidence="2">DSM 44074</strain>
    </source>
</reference>
<evidence type="ECO:0000256" key="1">
    <source>
        <dbReference type="SAM" id="Phobius"/>
    </source>
</evidence>
<organism evidence="2 3">
    <name type="scientific">Mycolicibacterium neoaurum</name>
    <name type="common">Mycobacterium neoaurum</name>
    <dbReference type="NCBI Taxonomy" id="1795"/>
    <lineage>
        <taxon>Bacteria</taxon>
        <taxon>Bacillati</taxon>
        <taxon>Actinomycetota</taxon>
        <taxon>Actinomycetes</taxon>
        <taxon>Mycobacteriales</taxon>
        <taxon>Mycobacteriaceae</taxon>
        <taxon>Mycolicibacterium</taxon>
    </lineage>
</organism>
<reference evidence="2" key="2">
    <citation type="submission" date="2015-09" db="EMBL/GenBank/DDBJ databases">
        <title>Draft genome sequence of Mycobacterium neoaurum DSM 44074.</title>
        <authorList>
            <person name="Croce O."/>
            <person name="Robert C."/>
            <person name="Raoult D."/>
            <person name="Drancourt M."/>
        </authorList>
    </citation>
    <scope>NUCLEOTIDE SEQUENCE</scope>
    <source>
        <strain evidence="2">DSM 44074</strain>
    </source>
</reference>
<evidence type="ECO:0008006" key="4">
    <source>
        <dbReference type="Google" id="ProtNLM"/>
    </source>
</evidence>
<keyword evidence="1" id="KW-0812">Transmembrane</keyword>
<sequence>MTTQTEFAIAGVPWPMHKLLALIVGVLVLALIGVVTASMGTAVLTAAGIATVIWVAGSMAARR</sequence>
<keyword evidence="1" id="KW-1133">Transmembrane helix</keyword>
<gene>
    <name evidence="2" type="ORF">BN1047_02113</name>
</gene>
<feature type="transmembrane region" description="Helical" evidence="1">
    <location>
        <begin position="43"/>
        <end position="61"/>
    </location>
</feature>
<dbReference type="AlphaFoldDB" id="A0AAV2WJZ6"/>
<dbReference type="RefSeq" id="WP_030135589.1">
    <property type="nucleotide sequence ID" value="NZ_CP074376.1"/>
</dbReference>
<keyword evidence="1" id="KW-0472">Membrane</keyword>
<name>A0AAV2WJZ6_MYCNE</name>
<evidence type="ECO:0000313" key="3">
    <source>
        <dbReference type="Proteomes" id="UP000028864"/>
    </source>
</evidence>
<dbReference type="EMBL" id="LK021338">
    <property type="protein sequence ID" value="CDQ44237.1"/>
    <property type="molecule type" value="Genomic_DNA"/>
</dbReference>
<protein>
    <recommendedName>
        <fullName evidence="4">Transmembrane protein</fullName>
    </recommendedName>
</protein>
<accession>A0AAV2WJZ6</accession>